<gene>
    <name evidence="3" type="ORF">C8D93_101361</name>
</gene>
<evidence type="ECO:0000313" key="3">
    <source>
        <dbReference type="EMBL" id="PXV71316.1"/>
    </source>
</evidence>
<dbReference type="EMBL" id="QICN01000001">
    <property type="protein sequence ID" value="PXV71316.1"/>
    <property type="molecule type" value="Genomic_DNA"/>
</dbReference>
<name>A0A318EP85_9GAMM</name>
<dbReference type="AlphaFoldDB" id="A0A318EP85"/>
<keyword evidence="4" id="KW-1185">Reference proteome</keyword>
<dbReference type="Pfam" id="PF07859">
    <property type="entry name" value="Abhydrolase_3"/>
    <property type="match status" value="1"/>
</dbReference>
<evidence type="ECO:0000313" key="4">
    <source>
        <dbReference type="Proteomes" id="UP000248330"/>
    </source>
</evidence>
<sequence>MPLHPDAAAFLKAMESIPQPPDATVQEFRDAAARLMKPADPLPIGKVEDTLIKGGSGQPLTLRIYTPEGPGPFPAIVWIRGGSFTRTTLEQMDPLRRIAAKMTGCIVVSVDQRLSPEAQYPAPLDDADAAAQWTFAHAREIGALPDCIGVAGESSGGNIAAALALRARDRGTPTFAFQLLFAPLTDASLSCPSVKTFEEGYVLTRRQLVWAYEQYAPGVPRTDPGISPLLAPDLGGMPPAVVVTIENDPVRDEGERYAERLREAGVAVRHARIDGMVHHFPGQQALMTFFGLLKDLLAEVRAK</sequence>
<comment type="caution">
    <text evidence="3">The sequence shown here is derived from an EMBL/GenBank/DDBJ whole genome shotgun (WGS) entry which is preliminary data.</text>
</comment>
<dbReference type="Gene3D" id="3.40.50.1820">
    <property type="entry name" value="alpha/beta hydrolase"/>
    <property type="match status" value="1"/>
</dbReference>
<reference evidence="3 4" key="1">
    <citation type="submission" date="2018-04" db="EMBL/GenBank/DDBJ databases">
        <title>Genomic Encyclopedia of Type Strains, Phase IV (KMG-IV): sequencing the most valuable type-strain genomes for metagenomic binning, comparative biology and taxonomic classification.</title>
        <authorList>
            <person name="Goeker M."/>
        </authorList>
    </citation>
    <scope>NUCLEOTIDE SEQUENCE [LARGE SCALE GENOMIC DNA]</scope>
    <source>
        <strain evidence="3 4">DSM 104150</strain>
    </source>
</reference>
<dbReference type="SUPFAM" id="SSF53474">
    <property type="entry name" value="alpha/beta-Hydrolases"/>
    <property type="match status" value="1"/>
</dbReference>
<proteinExistence type="predicted"/>
<dbReference type="InterPro" id="IPR029058">
    <property type="entry name" value="AB_hydrolase_fold"/>
</dbReference>
<evidence type="ECO:0000256" key="1">
    <source>
        <dbReference type="ARBA" id="ARBA00022801"/>
    </source>
</evidence>
<organism evidence="3 4">
    <name type="scientific">Sinimarinibacterium flocculans</name>
    <dbReference type="NCBI Taxonomy" id="985250"/>
    <lineage>
        <taxon>Bacteria</taxon>
        <taxon>Pseudomonadati</taxon>
        <taxon>Pseudomonadota</taxon>
        <taxon>Gammaproteobacteria</taxon>
        <taxon>Nevskiales</taxon>
        <taxon>Nevskiaceae</taxon>
        <taxon>Sinimarinibacterium</taxon>
    </lineage>
</organism>
<dbReference type="RefSeq" id="WP_110263440.1">
    <property type="nucleotide sequence ID" value="NZ_CAKZQT010000007.1"/>
</dbReference>
<accession>A0A318EP85</accession>
<evidence type="ECO:0000259" key="2">
    <source>
        <dbReference type="Pfam" id="PF07859"/>
    </source>
</evidence>
<protein>
    <submittedName>
        <fullName evidence="3">Acetyl esterase</fullName>
    </submittedName>
</protein>
<dbReference type="PANTHER" id="PTHR48081:SF8">
    <property type="entry name" value="ALPHA_BETA HYDROLASE FOLD-3 DOMAIN-CONTAINING PROTEIN-RELATED"/>
    <property type="match status" value="1"/>
</dbReference>
<dbReference type="InterPro" id="IPR013094">
    <property type="entry name" value="AB_hydrolase_3"/>
</dbReference>
<dbReference type="GO" id="GO:0016787">
    <property type="term" value="F:hydrolase activity"/>
    <property type="evidence" value="ECO:0007669"/>
    <property type="project" value="UniProtKB-KW"/>
</dbReference>
<feature type="domain" description="Alpha/beta hydrolase fold-3" evidence="2">
    <location>
        <begin position="76"/>
        <end position="280"/>
    </location>
</feature>
<dbReference type="PANTHER" id="PTHR48081">
    <property type="entry name" value="AB HYDROLASE SUPERFAMILY PROTEIN C4A8.06C"/>
    <property type="match status" value="1"/>
</dbReference>
<dbReference type="OrthoDB" id="9806180at2"/>
<dbReference type="InterPro" id="IPR050300">
    <property type="entry name" value="GDXG_lipolytic_enzyme"/>
</dbReference>
<dbReference type="Proteomes" id="UP000248330">
    <property type="component" value="Unassembled WGS sequence"/>
</dbReference>
<keyword evidence="1" id="KW-0378">Hydrolase</keyword>